<evidence type="ECO:0000313" key="2">
    <source>
        <dbReference type="Proteomes" id="UP000027442"/>
    </source>
</evidence>
<sequence>MFIDAISSSNMPNYTCKQPTHPCKLTNGKRPRPTALCGLNATL</sequence>
<keyword evidence="2" id="KW-1185">Reference proteome</keyword>
<reference evidence="1 2" key="1">
    <citation type="submission" date="2013-08" db="EMBL/GenBank/DDBJ databases">
        <authorList>
            <person name="Weinstock G."/>
            <person name="Sodergren E."/>
            <person name="Wylie T."/>
            <person name="Fulton L."/>
            <person name="Fulton R."/>
            <person name="Fronick C."/>
            <person name="O'Laughlin M."/>
            <person name="Godfrey J."/>
            <person name="Miner T."/>
            <person name="Herter B."/>
            <person name="Appelbaum E."/>
            <person name="Cordes M."/>
            <person name="Lek S."/>
            <person name="Wollam A."/>
            <person name="Pepin K.H."/>
            <person name="Palsikar V.B."/>
            <person name="Mitreva M."/>
            <person name="Wilson R.K."/>
        </authorList>
    </citation>
    <scope>NUCLEOTIDE SEQUENCE [LARGE SCALE GENOMIC DNA]</scope>
    <source>
        <strain evidence="1 2">ATCC 15930</strain>
    </source>
</reference>
<gene>
    <name evidence="1" type="ORF">HMPREF1991_01030</name>
</gene>
<dbReference type="AlphaFoldDB" id="A0A069QSP8"/>
<name>A0A069QSP8_HOYLO</name>
<dbReference type="HOGENOM" id="CLU_3237660_0_0_10"/>
<dbReference type="EMBL" id="JNGW01000039">
    <property type="protein sequence ID" value="KDR52886.1"/>
    <property type="molecule type" value="Genomic_DNA"/>
</dbReference>
<proteinExistence type="predicted"/>
<protein>
    <submittedName>
        <fullName evidence="1">Uncharacterized protein</fullName>
    </submittedName>
</protein>
<evidence type="ECO:0000313" key="1">
    <source>
        <dbReference type="EMBL" id="KDR52886.1"/>
    </source>
</evidence>
<dbReference type="PATRIC" id="fig|1122985.7.peg.1069"/>
<comment type="caution">
    <text evidence="1">The sequence shown here is derived from an EMBL/GenBank/DDBJ whole genome shotgun (WGS) entry which is preliminary data.</text>
</comment>
<accession>A0A069QSP8</accession>
<organism evidence="1 2">
    <name type="scientific">Hoylesella loescheii DSM 19665 = JCM 12249 = ATCC 15930</name>
    <dbReference type="NCBI Taxonomy" id="1122985"/>
    <lineage>
        <taxon>Bacteria</taxon>
        <taxon>Pseudomonadati</taxon>
        <taxon>Bacteroidota</taxon>
        <taxon>Bacteroidia</taxon>
        <taxon>Bacteroidales</taxon>
        <taxon>Prevotellaceae</taxon>
        <taxon>Hoylesella</taxon>
    </lineage>
</organism>
<dbReference type="Proteomes" id="UP000027442">
    <property type="component" value="Unassembled WGS sequence"/>
</dbReference>